<protein>
    <submittedName>
        <fullName evidence="1">Uncharacterized protein</fullName>
    </submittedName>
</protein>
<organism evidence="1">
    <name type="scientific">uncultured Caudovirales phage</name>
    <dbReference type="NCBI Taxonomy" id="2100421"/>
    <lineage>
        <taxon>Viruses</taxon>
        <taxon>Duplodnaviria</taxon>
        <taxon>Heunggongvirae</taxon>
        <taxon>Uroviricota</taxon>
        <taxon>Caudoviricetes</taxon>
        <taxon>Peduoviridae</taxon>
        <taxon>Maltschvirus</taxon>
        <taxon>Maltschvirus maltsch</taxon>
    </lineage>
</organism>
<proteinExistence type="predicted"/>
<evidence type="ECO:0000313" key="1">
    <source>
        <dbReference type="EMBL" id="CAB4160875.1"/>
    </source>
</evidence>
<reference evidence="1" key="1">
    <citation type="submission" date="2020-04" db="EMBL/GenBank/DDBJ databases">
        <authorList>
            <person name="Chiriac C."/>
            <person name="Salcher M."/>
            <person name="Ghai R."/>
            <person name="Kavagutti S V."/>
        </authorList>
    </citation>
    <scope>NUCLEOTIDE SEQUENCE</scope>
</reference>
<dbReference type="EMBL" id="LR796703">
    <property type="protein sequence ID" value="CAB4160875.1"/>
    <property type="molecule type" value="Genomic_DNA"/>
</dbReference>
<sequence>MDAKEWMHAMAKAFGKYEYKVKYQNDKGMVELKSPNWRDDPPNLKAYKAIDCILPEFLRAKKQVVQKDVKKKVIKQLTKFKEIE</sequence>
<name>A0A6J5NV02_9CAUD</name>
<gene>
    <name evidence="1" type="ORF">UFOVP765_40</name>
</gene>
<accession>A0A6J5NV02</accession>